<organism evidence="1 2">
    <name type="scientific">Nesidiocoris tenuis</name>
    <dbReference type="NCBI Taxonomy" id="355587"/>
    <lineage>
        <taxon>Eukaryota</taxon>
        <taxon>Metazoa</taxon>
        <taxon>Ecdysozoa</taxon>
        <taxon>Arthropoda</taxon>
        <taxon>Hexapoda</taxon>
        <taxon>Insecta</taxon>
        <taxon>Pterygota</taxon>
        <taxon>Neoptera</taxon>
        <taxon>Paraneoptera</taxon>
        <taxon>Hemiptera</taxon>
        <taxon>Heteroptera</taxon>
        <taxon>Panheteroptera</taxon>
        <taxon>Cimicomorpha</taxon>
        <taxon>Miridae</taxon>
        <taxon>Dicyphina</taxon>
        <taxon>Nesidiocoris</taxon>
    </lineage>
</organism>
<dbReference type="Proteomes" id="UP000479000">
    <property type="component" value="Unassembled WGS sequence"/>
</dbReference>
<protein>
    <submittedName>
        <fullName evidence="1">Uncharacterized protein</fullName>
    </submittedName>
</protein>
<evidence type="ECO:0000313" key="1">
    <source>
        <dbReference type="EMBL" id="CAB0007999.1"/>
    </source>
</evidence>
<keyword evidence="2" id="KW-1185">Reference proteome</keyword>
<accession>A0A6H5GY65</accession>
<reference evidence="1 2" key="1">
    <citation type="submission" date="2020-02" db="EMBL/GenBank/DDBJ databases">
        <authorList>
            <person name="Ferguson B K."/>
        </authorList>
    </citation>
    <scope>NUCLEOTIDE SEQUENCE [LARGE SCALE GENOMIC DNA]</scope>
</reference>
<feature type="non-terminal residue" evidence="1">
    <location>
        <position position="1"/>
    </location>
</feature>
<name>A0A6H5GY65_9HEMI</name>
<dbReference type="EMBL" id="CADCXU010019913">
    <property type="protein sequence ID" value="CAB0007999.1"/>
    <property type="molecule type" value="Genomic_DNA"/>
</dbReference>
<sequence length="146" mass="16974">RVSIPSAQCWIAARPDRTSGVGSFFELVFCALARFFEKNSTAEKIRWYTRCRKNKKRPRREIGGPVFPTLKNLNFERYRQRETPISQPGVIRQAFNIKSMQECMSSEQQDHQSGPSHFFASISAEISTDSTDRWPAHRVKVITRFF</sequence>
<dbReference type="AlphaFoldDB" id="A0A6H5GY65"/>
<evidence type="ECO:0000313" key="2">
    <source>
        <dbReference type="Proteomes" id="UP000479000"/>
    </source>
</evidence>
<gene>
    <name evidence="1" type="ORF">NTEN_LOCUS13245</name>
</gene>
<proteinExistence type="predicted"/>